<dbReference type="AlphaFoldDB" id="A0A9P5P397"/>
<feature type="compositionally biased region" description="Polar residues" evidence="6">
    <location>
        <begin position="329"/>
        <end position="350"/>
    </location>
</feature>
<keyword evidence="8" id="KW-1185">Reference proteome</keyword>
<dbReference type="GO" id="GO:0016556">
    <property type="term" value="P:mRNA modification"/>
    <property type="evidence" value="ECO:0007669"/>
    <property type="project" value="InterPro"/>
</dbReference>
<feature type="compositionally biased region" description="Basic and acidic residues" evidence="6">
    <location>
        <begin position="265"/>
        <end position="306"/>
    </location>
</feature>
<comment type="subcellular location">
    <subcellularLocation>
        <location evidence="1">Nucleus</location>
    </subcellularLocation>
</comment>
<evidence type="ECO:0000256" key="3">
    <source>
        <dbReference type="ARBA" id="ARBA00022664"/>
    </source>
</evidence>
<dbReference type="Proteomes" id="UP000724874">
    <property type="component" value="Unassembled WGS sequence"/>
</dbReference>
<keyword evidence="4" id="KW-0508">mRNA splicing</keyword>
<protein>
    <submittedName>
        <fullName evidence="7">Uncharacterized protein</fullName>
    </submittedName>
</protein>
<feature type="compositionally biased region" description="Polar residues" evidence="6">
    <location>
        <begin position="155"/>
        <end position="170"/>
    </location>
</feature>
<dbReference type="GO" id="GO:0006397">
    <property type="term" value="P:mRNA processing"/>
    <property type="evidence" value="ECO:0007669"/>
    <property type="project" value="UniProtKB-KW"/>
</dbReference>
<keyword evidence="3" id="KW-0507">mRNA processing</keyword>
<evidence type="ECO:0000256" key="4">
    <source>
        <dbReference type="ARBA" id="ARBA00023187"/>
    </source>
</evidence>
<feature type="region of interest" description="Disordered" evidence="6">
    <location>
        <begin position="148"/>
        <end position="350"/>
    </location>
</feature>
<dbReference type="GO" id="GO:0008380">
    <property type="term" value="P:RNA splicing"/>
    <property type="evidence" value="ECO:0007669"/>
    <property type="project" value="UniProtKB-KW"/>
</dbReference>
<accession>A0A9P5P397</accession>
<name>A0A9P5P397_GYMJU</name>
<organism evidence="7 8">
    <name type="scientific">Gymnopilus junonius</name>
    <name type="common">Spectacular rustgill mushroom</name>
    <name type="synonym">Gymnopilus spectabilis subsp. junonius</name>
    <dbReference type="NCBI Taxonomy" id="109634"/>
    <lineage>
        <taxon>Eukaryota</taxon>
        <taxon>Fungi</taxon>
        <taxon>Dikarya</taxon>
        <taxon>Basidiomycota</taxon>
        <taxon>Agaricomycotina</taxon>
        <taxon>Agaricomycetes</taxon>
        <taxon>Agaricomycetidae</taxon>
        <taxon>Agaricales</taxon>
        <taxon>Agaricineae</taxon>
        <taxon>Hymenogastraceae</taxon>
        <taxon>Gymnopilus</taxon>
    </lineage>
</organism>
<dbReference type="EMBL" id="JADNYJ010000001">
    <property type="protein sequence ID" value="KAF8914021.1"/>
    <property type="molecule type" value="Genomic_DNA"/>
</dbReference>
<feature type="compositionally biased region" description="Basic and acidic residues" evidence="6">
    <location>
        <begin position="230"/>
        <end position="254"/>
    </location>
</feature>
<evidence type="ECO:0000256" key="5">
    <source>
        <dbReference type="ARBA" id="ARBA00023242"/>
    </source>
</evidence>
<evidence type="ECO:0000256" key="2">
    <source>
        <dbReference type="ARBA" id="ARBA00010313"/>
    </source>
</evidence>
<proteinExistence type="inferred from homology"/>
<dbReference type="InterPro" id="IPR033757">
    <property type="entry name" value="WTAP"/>
</dbReference>
<comment type="caution">
    <text evidence="7">The sequence shown here is derived from an EMBL/GenBank/DDBJ whole genome shotgun (WGS) entry which is preliminary data.</text>
</comment>
<keyword evidence="5" id="KW-0539">Nucleus</keyword>
<dbReference type="GO" id="GO:0000381">
    <property type="term" value="P:regulation of alternative mRNA splicing, via spliceosome"/>
    <property type="evidence" value="ECO:0007669"/>
    <property type="project" value="InterPro"/>
</dbReference>
<sequence>MDLPSARELELEILLREKDVQLAEVTDEISALRRYLSKQPGPSTTDSITLPPALISFLLPHISNTEASTSASSSSTVNIALTQRARLLQEENNELYELLKHSETGNLKDEVRGLRKVVVKLEGALKESHQVITSLSTELEKAYETLRHTTRQNKSKASSQSHSPQDSHNSMPVVDGASNGHSASRPLPTEPRAHKRPRLSEPRPRASPTRLAASLPQKPQVRNHSPHPLVRADSRETGRNFTDNRGRVNVKMEVDEGEMGPSTTNRERDRIRERERNAKDRERGTKERDRPSHIHTSKDRDRDGGKNPHTRRNGHSMPGRSGAPGRKGNNPNTSQTPDQGNRTLQQRLGL</sequence>
<comment type="similarity">
    <text evidence="2">Belongs to the fl(2)d family.</text>
</comment>
<evidence type="ECO:0000256" key="1">
    <source>
        <dbReference type="ARBA" id="ARBA00004123"/>
    </source>
</evidence>
<dbReference type="Pfam" id="PF17098">
    <property type="entry name" value="Wtap"/>
    <property type="match status" value="1"/>
</dbReference>
<evidence type="ECO:0000256" key="6">
    <source>
        <dbReference type="SAM" id="MobiDB-lite"/>
    </source>
</evidence>
<evidence type="ECO:0000313" key="7">
    <source>
        <dbReference type="EMBL" id="KAF8914021.1"/>
    </source>
</evidence>
<reference evidence="7" key="1">
    <citation type="submission" date="2020-11" db="EMBL/GenBank/DDBJ databases">
        <authorList>
            <consortium name="DOE Joint Genome Institute"/>
            <person name="Ahrendt S."/>
            <person name="Riley R."/>
            <person name="Andreopoulos W."/>
            <person name="LaButti K."/>
            <person name="Pangilinan J."/>
            <person name="Ruiz-duenas F.J."/>
            <person name="Barrasa J.M."/>
            <person name="Sanchez-Garcia M."/>
            <person name="Camarero S."/>
            <person name="Miyauchi S."/>
            <person name="Serrano A."/>
            <person name="Linde D."/>
            <person name="Babiker R."/>
            <person name="Drula E."/>
            <person name="Ayuso-Fernandez I."/>
            <person name="Pacheco R."/>
            <person name="Padilla G."/>
            <person name="Ferreira P."/>
            <person name="Barriuso J."/>
            <person name="Kellner H."/>
            <person name="Castanera R."/>
            <person name="Alfaro M."/>
            <person name="Ramirez L."/>
            <person name="Pisabarro A.G."/>
            <person name="Kuo A."/>
            <person name="Tritt A."/>
            <person name="Lipzen A."/>
            <person name="He G."/>
            <person name="Yan M."/>
            <person name="Ng V."/>
            <person name="Cullen D."/>
            <person name="Martin F."/>
            <person name="Rosso M.-N."/>
            <person name="Henrissat B."/>
            <person name="Hibbett D."/>
            <person name="Martinez A.T."/>
            <person name="Grigoriev I.V."/>
        </authorList>
    </citation>
    <scope>NUCLEOTIDE SEQUENCE</scope>
    <source>
        <strain evidence="7">AH 44721</strain>
    </source>
</reference>
<dbReference type="OrthoDB" id="3363802at2759"/>
<dbReference type="GO" id="GO:0005634">
    <property type="term" value="C:nucleus"/>
    <property type="evidence" value="ECO:0007669"/>
    <property type="project" value="UniProtKB-SubCell"/>
</dbReference>
<evidence type="ECO:0000313" key="8">
    <source>
        <dbReference type="Proteomes" id="UP000724874"/>
    </source>
</evidence>
<gene>
    <name evidence="7" type="ORF">CPB84DRAFT_1758174</name>
</gene>